<keyword evidence="15" id="KW-1185">Reference proteome</keyword>
<organism evidence="14 15">
    <name type="scientific">Gonapodya prolifera (strain JEL478)</name>
    <name type="common">Monoblepharis prolifera</name>
    <dbReference type="NCBI Taxonomy" id="1344416"/>
    <lineage>
        <taxon>Eukaryota</taxon>
        <taxon>Fungi</taxon>
        <taxon>Fungi incertae sedis</taxon>
        <taxon>Chytridiomycota</taxon>
        <taxon>Chytridiomycota incertae sedis</taxon>
        <taxon>Monoblepharidomycetes</taxon>
        <taxon>Monoblepharidales</taxon>
        <taxon>Gonapodyaceae</taxon>
        <taxon>Gonapodya</taxon>
    </lineage>
</organism>
<feature type="compositionally biased region" description="Low complexity" evidence="12">
    <location>
        <begin position="212"/>
        <end position="226"/>
    </location>
</feature>
<keyword evidence="7 13" id="KW-1133">Transmembrane helix</keyword>
<dbReference type="PANTHER" id="PTHR46382">
    <property type="entry name" value="PHOSPHATIDATE CYTIDYLYLTRANSFERASE"/>
    <property type="match status" value="1"/>
</dbReference>
<evidence type="ECO:0000256" key="7">
    <source>
        <dbReference type="ARBA" id="ARBA00022989"/>
    </source>
</evidence>
<keyword evidence="9 13" id="KW-0472">Membrane</keyword>
<keyword evidence="5 13" id="KW-0812">Transmembrane</keyword>
<dbReference type="Proteomes" id="UP000070544">
    <property type="component" value="Unassembled WGS sequence"/>
</dbReference>
<dbReference type="PANTHER" id="PTHR46382:SF1">
    <property type="entry name" value="PHOSPHATIDATE CYTIDYLYLTRANSFERASE"/>
    <property type="match status" value="1"/>
</dbReference>
<evidence type="ECO:0000256" key="4">
    <source>
        <dbReference type="ARBA" id="ARBA00022679"/>
    </source>
</evidence>
<keyword evidence="10" id="KW-0594">Phospholipid biosynthesis</keyword>
<sequence length="512" mass="55334">MLSPGTQQRILTALRIIPFSLLSLVPQLQPFFFGAVCLALLVEYRKVLAHTRTFLRERRMLYGKDYESPVLGPFPFGFVNEIAAPVKVPQANVNGANGGRRNAGHDHDDTETDWATTPNLGPSSPSTSAAKGSLSLTSLQPLPPPSSAYTSQESSAAISRSQSPPLGDSRPVGPSAFMGLSSNGGGEQAVRHRAPTSGARDGPDDGQDVDGSTSSKKPSTPAKAPTRSTPQRAGREPVAVPSSFFSLRRLIKRALFLFPAIETSPDLVLMTFGTILPTIPALLSTFFGVPEHRIPFYIKAWQGISFMLLVLAHLVQLAPPEEKINDPGMRVRRFETVLLEMGGRVFGFVWIAVAMGDAVAMLRHENGTFRFLVIVVFTALGDTSGYFFGRAFGRTHIVPGISPKKTLEGFLGNILAPPIFLILAIRNVPAIAKVLPSLMRVEWVCLVWGIFGSTAGVIGDLAESFIKRAAGVKDSGDVFAGHGGWLDRLDSYLLSVPFAYFTWTLMDEAVSR</sequence>
<evidence type="ECO:0000313" key="15">
    <source>
        <dbReference type="Proteomes" id="UP000070544"/>
    </source>
</evidence>
<evidence type="ECO:0000256" key="12">
    <source>
        <dbReference type="SAM" id="MobiDB-lite"/>
    </source>
</evidence>
<keyword evidence="3" id="KW-0444">Lipid biosynthesis</keyword>
<feature type="compositionally biased region" description="Polar residues" evidence="12">
    <location>
        <begin position="148"/>
        <end position="164"/>
    </location>
</feature>
<evidence type="ECO:0000256" key="10">
    <source>
        <dbReference type="ARBA" id="ARBA00023209"/>
    </source>
</evidence>
<protein>
    <recommendedName>
        <fullName evidence="16">Phosphatidate cytidylyltransferase</fullName>
    </recommendedName>
</protein>
<keyword evidence="4" id="KW-0808">Transferase</keyword>
<evidence type="ECO:0000256" key="13">
    <source>
        <dbReference type="SAM" id="Phobius"/>
    </source>
</evidence>
<dbReference type="STRING" id="1344416.A0A139AGM7"/>
<dbReference type="OrthoDB" id="10260889at2759"/>
<proteinExistence type="predicted"/>
<feature type="transmembrane region" description="Helical" evidence="13">
    <location>
        <begin position="441"/>
        <end position="459"/>
    </location>
</feature>
<feature type="transmembrane region" description="Helical" evidence="13">
    <location>
        <begin position="410"/>
        <end position="429"/>
    </location>
</feature>
<evidence type="ECO:0000256" key="1">
    <source>
        <dbReference type="ARBA" id="ARBA00004651"/>
    </source>
</evidence>
<reference evidence="14 15" key="1">
    <citation type="journal article" date="2015" name="Genome Biol. Evol.">
        <title>Phylogenomic analyses indicate that early fungi evolved digesting cell walls of algal ancestors of land plants.</title>
        <authorList>
            <person name="Chang Y."/>
            <person name="Wang S."/>
            <person name="Sekimoto S."/>
            <person name="Aerts A.L."/>
            <person name="Choi C."/>
            <person name="Clum A."/>
            <person name="LaButti K.M."/>
            <person name="Lindquist E.A."/>
            <person name="Yee Ngan C."/>
            <person name="Ohm R.A."/>
            <person name="Salamov A.A."/>
            <person name="Grigoriev I.V."/>
            <person name="Spatafora J.W."/>
            <person name="Berbee M.L."/>
        </authorList>
    </citation>
    <scope>NUCLEOTIDE SEQUENCE [LARGE SCALE GENOMIC DNA]</scope>
    <source>
        <strain evidence="14 15">JEL478</strain>
    </source>
</reference>
<dbReference type="GO" id="GO:0004605">
    <property type="term" value="F:phosphatidate cytidylyltransferase activity"/>
    <property type="evidence" value="ECO:0007669"/>
    <property type="project" value="TreeGrafter"/>
</dbReference>
<evidence type="ECO:0000256" key="11">
    <source>
        <dbReference type="ARBA" id="ARBA00023264"/>
    </source>
</evidence>
<feature type="compositionally biased region" description="Polar residues" evidence="12">
    <location>
        <begin position="113"/>
        <end position="130"/>
    </location>
</feature>
<feature type="transmembrane region" description="Helical" evidence="13">
    <location>
        <begin position="336"/>
        <end position="356"/>
    </location>
</feature>
<name>A0A139AGM7_GONPJ</name>
<keyword evidence="8" id="KW-0443">Lipid metabolism</keyword>
<evidence type="ECO:0008006" key="16">
    <source>
        <dbReference type="Google" id="ProtNLM"/>
    </source>
</evidence>
<dbReference type="GO" id="GO:0016024">
    <property type="term" value="P:CDP-diacylglycerol biosynthetic process"/>
    <property type="evidence" value="ECO:0007669"/>
    <property type="project" value="TreeGrafter"/>
</dbReference>
<evidence type="ECO:0000256" key="9">
    <source>
        <dbReference type="ARBA" id="ARBA00023136"/>
    </source>
</evidence>
<comment type="subcellular location">
    <subcellularLocation>
        <location evidence="1">Cell membrane</location>
        <topology evidence="1">Multi-pass membrane protein</topology>
    </subcellularLocation>
</comment>
<evidence type="ECO:0000256" key="3">
    <source>
        <dbReference type="ARBA" id="ARBA00022516"/>
    </source>
</evidence>
<keyword evidence="11" id="KW-1208">Phospholipid metabolism</keyword>
<evidence type="ECO:0000256" key="5">
    <source>
        <dbReference type="ARBA" id="ARBA00022692"/>
    </source>
</evidence>
<feature type="transmembrane region" description="Helical" evidence="13">
    <location>
        <begin position="368"/>
        <end position="389"/>
    </location>
</feature>
<keyword evidence="6" id="KW-0548">Nucleotidyltransferase</keyword>
<gene>
    <name evidence="14" type="ORF">M427DRAFT_155153</name>
</gene>
<evidence type="ECO:0000256" key="6">
    <source>
        <dbReference type="ARBA" id="ARBA00022695"/>
    </source>
</evidence>
<keyword evidence="2" id="KW-1003">Cell membrane</keyword>
<feature type="transmembrane region" description="Helical" evidence="13">
    <location>
        <begin position="296"/>
        <end position="315"/>
    </location>
</feature>
<dbReference type="GO" id="GO:0005886">
    <property type="term" value="C:plasma membrane"/>
    <property type="evidence" value="ECO:0007669"/>
    <property type="project" value="UniProtKB-SubCell"/>
</dbReference>
<evidence type="ECO:0000256" key="8">
    <source>
        <dbReference type="ARBA" id="ARBA00023098"/>
    </source>
</evidence>
<dbReference type="EMBL" id="KQ965759">
    <property type="protein sequence ID" value="KXS15898.1"/>
    <property type="molecule type" value="Genomic_DNA"/>
</dbReference>
<accession>A0A139AGM7</accession>
<dbReference type="AlphaFoldDB" id="A0A139AGM7"/>
<evidence type="ECO:0000313" key="14">
    <source>
        <dbReference type="EMBL" id="KXS15898.1"/>
    </source>
</evidence>
<evidence type="ECO:0000256" key="2">
    <source>
        <dbReference type="ARBA" id="ARBA00022475"/>
    </source>
</evidence>
<dbReference type="Pfam" id="PF01148">
    <property type="entry name" value="CTP_transf_1"/>
    <property type="match status" value="1"/>
</dbReference>
<feature type="region of interest" description="Disordered" evidence="12">
    <location>
        <begin position="93"/>
        <end position="237"/>
    </location>
</feature>